<dbReference type="GO" id="GO:0019262">
    <property type="term" value="P:N-acetylneuraminate catabolic process"/>
    <property type="evidence" value="ECO:0007669"/>
    <property type="project" value="TreeGrafter"/>
</dbReference>
<dbReference type="PANTHER" id="PTHR42849">
    <property type="entry name" value="N-ACETYLNEURAMINATE LYASE"/>
    <property type="match status" value="1"/>
</dbReference>
<dbReference type="InterPro" id="IPR002220">
    <property type="entry name" value="DapA-like"/>
</dbReference>
<dbReference type="GO" id="GO:0008747">
    <property type="term" value="F:N-acetylneuraminate lyase activity"/>
    <property type="evidence" value="ECO:0007669"/>
    <property type="project" value="TreeGrafter"/>
</dbReference>
<dbReference type="GO" id="GO:0005829">
    <property type="term" value="C:cytosol"/>
    <property type="evidence" value="ECO:0007669"/>
    <property type="project" value="TreeGrafter"/>
</dbReference>
<dbReference type="AlphaFoldDB" id="A0A383BR70"/>
<dbReference type="PANTHER" id="PTHR42849:SF1">
    <property type="entry name" value="N-ACETYLNEURAMINATE LYASE"/>
    <property type="match status" value="1"/>
</dbReference>
<dbReference type="Gene3D" id="3.20.20.70">
    <property type="entry name" value="Aldolase class I"/>
    <property type="match status" value="1"/>
</dbReference>
<dbReference type="CDD" id="cd00408">
    <property type="entry name" value="DHDPS-like"/>
    <property type="match status" value="1"/>
</dbReference>
<dbReference type="SUPFAM" id="SSF51569">
    <property type="entry name" value="Aldolase"/>
    <property type="match status" value="1"/>
</dbReference>
<dbReference type="SMART" id="SM01130">
    <property type="entry name" value="DHDPS"/>
    <property type="match status" value="1"/>
</dbReference>
<dbReference type="InterPro" id="IPR013785">
    <property type="entry name" value="Aldolase_TIM"/>
</dbReference>
<protein>
    <recommendedName>
        <fullName evidence="2">Dihydrodipicolinate synthase family protein</fullName>
    </recommendedName>
</protein>
<proteinExistence type="predicted"/>
<reference evidence="1" key="1">
    <citation type="submission" date="2018-05" db="EMBL/GenBank/DDBJ databases">
        <authorList>
            <person name="Lanie J.A."/>
            <person name="Ng W.-L."/>
            <person name="Kazmierczak K.M."/>
            <person name="Andrzejewski T.M."/>
            <person name="Davidsen T.M."/>
            <person name="Wayne K.J."/>
            <person name="Tettelin H."/>
            <person name="Glass J.I."/>
            <person name="Rusch D."/>
            <person name="Podicherti R."/>
            <person name="Tsui H.-C.T."/>
            <person name="Winkler M.E."/>
        </authorList>
    </citation>
    <scope>NUCLEOTIDE SEQUENCE</scope>
</reference>
<accession>A0A383BR70</accession>
<dbReference type="EMBL" id="UINC01202512">
    <property type="protein sequence ID" value="SVE22351.1"/>
    <property type="molecule type" value="Genomic_DNA"/>
</dbReference>
<dbReference type="Pfam" id="PF00701">
    <property type="entry name" value="DHDPS"/>
    <property type="match status" value="1"/>
</dbReference>
<feature type="non-terminal residue" evidence="1">
    <location>
        <position position="232"/>
    </location>
</feature>
<gene>
    <name evidence="1" type="ORF">METZ01_LOCUS475205</name>
</gene>
<sequence>MANYQKHEAQDWGKENLRGQWTTLVTPFTVDNKFDDAGMRRNIQHIRKLGTRGGGCTWGMGEFWSLTFDERLRVMETVADEADGKWLTAAHVTHTSAEDMVALAHHAESDGIDLLVVAPPYMVTKTESQVVDYVRLLAENTNLAIMFYNSPQFGIVMTPQGLEQLCHIPNLVGVKEASFNQQLSIEAHLMLGKDYVISTPDEWIFEKAQALGFHQQVMFANTSDWRFDTPEC</sequence>
<name>A0A383BR70_9ZZZZ</name>
<evidence type="ECO:0008006" key="2">
    <source>
        <dbReference type="Google" id="ProtNLM"/>
    </source>
</evidence>
<organism evidence="1">
    <name type="scientific">marine metagenome</name>
    <dbReference type="NCBI Taxonomy" id="408172"/>
    <lineage>
        <taxon>unclassified sequences</taxon>
        <taxon>metagenomes</taxon>
        <taxon>ecological metagenomes</taxon>
    </lineage>
</organism>
<evidence type="ECO:0000313" key="1">
    <source>
        <dbReference type="EMBL" id="SVE22351.1"/>
    </source>
</evidence>